<dbReference type="STRING" id="1107311.Q767_10340"/>
<name>A0A0A2MSG4_9FLAO</name>
<gene>
    <name evidence="3" type="ORF">Q767_10340</name>
</gene>
<evidence type="ECO:0000313" key="4">
    <source>
        <dbReference type="Proteomes" id="UP000030149"/>
    </source>
</evidence>
<keyword evidence="2" id="KW-0472">Membrane</keyword>
<feature type="transmembrane region" description="Helical" evidence="2">
    <location>
        <begin position="298"/>
        <end position="318"/>
    </location>
</feature>
<dbReference type="SMART" id="SM00028">
    <property type="entry name" value="TPR"/>
    <property type="match status" value="4"/>
</dbReference>
<evidence type="ECO:0000313" key="3">
    <source>
        <dbReference type="EMBL" id="KGO95617.1"/>
    </source>
</evidence>
<dbReference type="SUPFAM" id="SSF48452">
    <property type="entry name" value="TPR-like"/>
    <property type="match status" value="2"/>
</dbReference>
<dbReference type="eggNOG" id="COG0457">
    <property type="taxonomic scope" value="Bacteria"/>
</dbReference>
<organism evidence="3 4">
    <name type="scientific">Flavobacterium enshiense DK69</name>
    <dbReference type="NCBI Taxonomy" id="1107311"/>
    <lineage>
        <taxon>Bacteria</taxon>
        <taxon>Pseudomonadati</taxon>
        <taxon>Bacteroidota</taxon>
        <taxon>Flavobacteriia</taxon>
        <taxon>Flavobacteriales</taxon>
        <taxon>Flavobacteriaceae</taxon>
        <taxon>Flavobacterium</taxon>
    </lineage>
</organism>
<accession>A0A0A2MSG4</accession>
<protein>
    <recommendedName>
        <fullName evidence="5">MalT-like TPR region domain-containing protein</fullName>
    </recommendedName>
</protein>
<dbReference type="InterPro" id="IPR019734">
    <property type="entry name" value="TPR_rpt"/>
</dbReference>
<comment type="caution">
    <text evidence="3">The sequence shown here is derived from an EMBL/GenBank/DDBJ whole genome shotgun (WGS) entry which is preliminary data.</text>
</comment>
<evidence type="ECO:0000256" key="2">
    <source>
        <dbReference type="SAM" id="Phobius"/>
    </source>
</evidence>
<evidence type="ECO:0008006" key="5">
    <source>
        <dbReference type="Google" id="ProtNLM"/>
    </source>
</evidence>
<dbReference type="EMBL" id="JRLZ01000009">
    <property type="protein sequence ID" value="KGO95617.1"/>
    <property type="molecule type" value="Genomic_DNA"/>
</dbReference>
<keyword evidence="1" id="KW-0175">Coiled coil</keyword>
<keyword evidence="2" id="KW-0812">Transmembrane</keyword>
<proteinExistence type="predicted"/>
<dbReference type="InterPro" id="IPR011990">
    <property type="entry name" value="TPR-like_helical_dom_sf"/>
</dbReference>
<sequence>MYKNPDKVIATGKQLLKEAGNDVDIKIRIYKLISDGYSSKRDYQKSLEYVIKANELLPQTKNKLLKISVVNKTGIQYHQLKIYDKAIQYLDQAEKLCLEYSKPDSVRVSLGVNYVVRGFIYKEELNCAIAINFFDRGIKQILKSKNPKNNANVISIAKYNKGNCYLMMSNNASATKSFLESITYAKMIKANSLQAFAQKGLAQVYTIEGKYNQAISLLLEAQSISSGVDDLILNQEIYKGLSENYLAVNDWNQYKKYHLKFLEIQNEVMERERKSASDSLNAIEKENENKFKSEIPGYLYRIIVVVIILMFLIFFFLISTRKAKRNIVDLKETIKSLQGEKML</sequence>
<dbReference type="Gene3D" id="1.25.40.10">
    <property type="entry name" value="Tetratricopeptide repeat domain"/>
    <property type="match status" value="2"/>
</dbReference>
<keyword evidence="2" id="KW-1133">Transmembrane helix</keyword>
<keyword evidence="4" id="KW-1185">Reference proteome</keyword>
<dbReference type="Proteomes" id="UP000030149">
    <property type="component" value="Unassembled WGS sequence"/>
</dbReference>
<reference evidence="3 4" key="2">
    <citation type="journal article" date="2015" name="Stand. Genomic Sci.">
        <title>High quality draft genomic sequence of Flavobacterium enshiense DK69(T) and comparison among Flavobacterium genomes.</title>
        <authorList>
            <person name="Zeng Z."/>
            <person name="Chen C."/>
            <person name="Du H."/>
            <person name="Wang G."/>
            <person name="Li M."/>
        </authorList>
    </citation>
    <scope>NUCLEOTIDE SEQUENCE [LARGE SCALE GENOMIC DNA]</scope>
    <source>
        <strain evidence="3 4">DK69</strain>
    </source>
</reference>
<dbReference type="PATRIC" id="fig|1107311.5.peg.590"/>
<dbReference type="AlphaFoldDB" id="A0A0A2MSG4"/>
<reference evidence="4" key="1">
    <citation type="submission" date="2013-09" db="EMBL/GenBank/DDBJ databases">
        <authorList>
            <person name="Zeng Z."/>
            <person name="Chen C."/>
        </authorList>
    </citation>
    <scope>NUCLEOTIDE SEQUENCE [LARGE SCALE GENOMIC DNA]</scope>
    <source>
        <strain evidence="4">DK69</strain>
    </source>
</reference>
<evidence type="ECO:0000256" key="1">
    <source>
        <dbReference type="SAM" id="Coils"/>
    </source>
</evidence>
<feature type="coiled-coil region" evidence="1">
    <location>
        <begin position="259"/>
        <end position="286"/>
    </location>
</feature>